<dbReference type="EMBL" id="MTYJ01000066">
    <property type="protein sequence ID" value="OQV17114.1"/>
    <property type="molecule type" value="Genomic_DNA"/>
</dbReference>
<sequence>MRATKPMSSTKPVSVAPEGGKQKLHAVCGEDHRVKGLPEVDRREDCPHVPWRMPARHQTYHIRRAIDLWGFVEKPDLHLKAFPKLGGEGGDV</sequence>
<feature type="region of interest" description="Disordered" evidence="1">
    <location>
        <begin position="1"/>
        <end position="24"/>
    </location>
</feature>
<name>A0A1W0WPI8_HYPEX</name>
<feature type="compositionally biased region" description="Polar residues" evidence="1">
    <location>
        <begin position="1"/>
        <end position="12"/>
    </location>
</feature>
<keyword evidence="3" id="KW-1185">Reference proteome</keyword>
<evidence type="ECO:0000313" key="2">
    <source>
        <dbReference type="EMBL" id="OQV17114.1"/>
    </source>
</evidence>
<proteinExistence type="predicted"/>
<reference evidence="3" key="1">
    <citation type="submission" date="2017-01" db="EMBL/GenBank/DDBJ databases">
        <title>Comparative genomics of anhydrobiosis in the tardigrade Hypsibius dujardini.</title>
        <authorList>
            <person name="Yoshida Y."/>
            <person name="Koutsovoulos G."/>
            <person name="Laetsch D."/>
            <person name="Stevens L."/>
            <person name="Kumar S."/>
            <person name="Horikawa D."/>
            <person name="Ishino K."/>
            <person name="Komine S."/>
            <person name="Tomita M."/>
            <person name="Blaxter M."/>
            <person name="Arakawa K."/>
        </authorList>
    </citation>
    <scope>NUCLEOTIDE SEQUENCE [LARGE SCALE GENOMIC DNA]</scope>
    <source>
        <strain evidence="3">Z151</strain>
    </source>
</reference>
<dbReference type="AlphaFoldDB" id="A0A1W0WPI8"/>
<organism evidence="2 3">
    <name type="scientific">Hypsibius exemplaris</name>
    <name type="common">Freshwater tardigrade</name>
    <dbReference type="NCBI Taxonomy" id="2072580"/>
    <lineage>
        <taxon>Eukaryota</taxon>
        <taxon>Metazoa</taxon>
        <taxon>Ecdysozoa</taxon>
        <taxon>Tardigrada</taxon>
        <taxon>Eutardigrada</taxon>
        <taxon>Parachela</taxon>
        <taxon>Hypsibioidea</taxon>
        <taxon>Hypsibiidae</taxon>
        <taxon>Hypsibius</taxon>
    </lineage>
</organism>
<protein>
    <submittedName>
        <fullName evidence="2">Uncharacterized protein</fullName>
    </submittedName>
</protein>
<gene>
    <name evidence="2" type="ORF">BV898_08831</name>
</gene>
<accession>A0A1W0WPI8</accession>
<comment type="caution">
    <text evidence="2">The sequence shown here is derived from an EMBL/GenBank/DDBJ whole genome shotgun (WGS) entry which is preliminary data.</text>
</comment>
<evidence type="ECO:0000313" key="3">
    <source>
        <dbReference type="Proteomes" id="UP000192578"/>
    </source>
</evidence>
<dbReference type="Proteomes" id="UP000192578">
    <property type="component" value="Unassembled WGS sequence"/>
</dbReference>
<evidence type="ECO:0000256" key="1">
    <source>
        <dbReference type="SAM" id="MobiDB-lite"/>
    </source>
</evidence>